<dbReference type="SUPFAM" id="SSF48452">
    <property type="entry name" value="TPR-like"/>
    <property type="match status" value="1"/>
</dbReference>
<dbReference type="RefSeq" id="WP_066618227.1">
    <property type="nucleotide sequence ID" value="NZ_FQXL01000012.1"/>
</dbReference>
<comment type="caution">
    <text evidence="1">The sequence shown here is derived from an EMBL/GenBank/DDBJ whole genome shotgun (WGS) entry which is preliminary data.</text>
</comment>
<dbReference type="AlphaFoldDB" id="A0A162UD89"/>
<dbReference type="OrthoDB" id="1905743at2"/>
<gene>
    <name evidence="1" type="ORF">CLMAG_08310</name>
</gene>
<proteinExistence type="predicted"/>
<dbReference type="Pfam" id="PF20092">
    <property type="entry name" value="DUF6483"/>
    <property type="match status" value="1"/>
</dbReference>
<accession>A0A162UD89</accession>
<evidence type="ECO:0008006" key="3">
    <source>
        <dbReference type="Google" id="ProtNLM"/>
    </source>
</evidence>
<keyword evidence="2" id="KW-1185">Reference proteome</keyword>
<dbReference type="PATRIC" id="fig|1121326.3.peg.789"/>
<dbReference type="InterPro" id="IPR045507">
    <property type="entry name" value="DUF6483"/>
</dbReference>
<reference evidence="1 2" key="1">
    <citation type="submission" date="2016-04" db="EMBL/GenBank/DDBJ databases">
        <title>Genome sequence of Clostridium magnum DSM 2767.</title>
        <authorList>
            <person name="Poehlein A."/>
            <person name="Uhlig R."/>
            <person name="Fischer R."/>
            <person name="Bahl H."/>
            <person name="Daniel R."/>
        </authorList>
    </citation>
    <scope>NUCLEOTIDE SEQUENCE [LARGE SCALE GENOMIC DNA]</scope>
    <source>
        <strain evidence="1 2">DSM 2767</strain>
    </source>
</reference>
<dbReference type="Proteomes" id="UP000076603">
    <property type="component" value="Unassembled WGS sequence"/>
</dbReference>
<name>A0A162UD89_9CLOT</name>
<organism evidence="1 2">
    <name type="scientific">Clostridium magnum DSM 2767</name>
    <dbReference type="NCBI Taxonomy" id="1121326"/>
    <lineage>
        <taxon>Bacteria</taxon>
        <taxon>Bacillati</taxon>
        <taxon>Bacillota</taxon>
        <taxon>Clostridia</taxon>
        <taxon>Eubacteriales</taxon>
        <taxon>Clostridiaceae</taxon>
        <taxon>Clostridium</taxon>
    </lineage>
</organism>
<sequence>MLKRNLTAELVGKFNEALAKIKEYREEGKNEEALIVIDNTLKDLFRLGFKFFNSFSDENLIDMVKTDGTINADKCIMMAKLLEEDAEILEDLGNSDESFYIYLKSLNLFLEAFLNKDEDCDLQGFFSDMDIIIEKICNYKVPVILQNKMIDYYIKTKNYDKAENILYEILEENDFNKNLLEKGISFYEELLNKDDEDLENGNLSKEEIIESLSSLKKKL</sequence>
<dbReference type="EMBL" id="LWAE01000001">
    <property type="protein sequence ID" value="KZL93780.1"/>
    <property type="molecule type" value="Genomic_DNA"/>
</dbReference>
<protein>
    <recommendedName>
        <fullName evidence="3">Tetratricopeptide repeat protein</fullName>
    </recommendedName>
</protein>
<evidence type="ECO:0000313" key="2">
    <source>
        <dbReference type="Proteomes" id="UP000076603"/>
    </source>
</evidence>
<dbReference type="InterPro" id="IPR011990">
    <property type="entry name" value="TPR-like_helical_dom_sf"/>
</dbReference>
<dbReference type="STRING" id="1121326.CLMAG_08310"/>
<evidence type="ECO:0000313" key="1">
    <source>
        <dbReference type="EMBL" id="KZL93780.1"/>
    </source>
</evidence>